<proteinExistence type="predicted"/>
<dbReference type="PANTHER" id="PTHR24567">
    <property type="entry name" value="CRP FAMILY TRANSCRIPTIONAL REGULATORY PROTEIN"/>
    <property type="match status" value="1"/>
</dbReference>
<dbReference type="Pfam" id="PF00027">
    <property type="entry name" value="cNMP_binding"/>
    <property type="match status" value="1"/>
</dbReference>
<dbReference type="Gene3D" id="1.10.10.10">
    <property type="entry name" value="Winged helix-like DNA-binding domain superfamily/Winged helix DNA-binding domain"/>
    <property type="match status" value="1"/>
</dbReference>
<evidence type="ECO:0000259" key="4">
    <source>
        <dbReference type="PROSITE" id="PS50042"/>
    </source>
</evidence>
<dbReference type="InterPro" id="IPR000595">
    <property type="entry name" value="cNMP-bd_dom"/>
</dbReference>
<keyword evidence="7" id="KW-1185">Reference proteome</keyword>
<evidence type="ECO:0000256" key="1">
    <source>
        <dbReference type="ARBA" id="ARBA00023015"/>
    </source>
</evidence>
<dbReference type="Gene3D" id="2.60.120.10">
    <property type="entry name" value="Jelly Rolls"/>
    <property type="match status" value="1"/>
</dbReference>
<dbReference type="PROSITE" id="PS51063">
    <property type="entry name" value="HTH_CRP_2"/>
    <property type="match status" value="1"/>
</dbReference>
<dbReference type="PRINTS" id="PR00034">
    <property type="entry name" value="HTHCRP"/>
</dbReference>
<keyword evidence="3" id="KW-0804">Transcription</keyword>
<name>A0ABU2Y5B6_9FLAO</name>
<dbReference type="PROSITE" id="PS50042">
    <property type="entry name" value="CNMP_BINDING_3"/>
    <property type="match status" value="1"/>
</dbReference>
<dbReference type="SUPFAM" id="SSF46785">
    <property type="entry name" value="Winged helix' DNA-binding domain"/>
    <property type="match status" value="1"/>
</dbReference>
<feature type="domain" description="Cyclic nucleotide-binding" evidence="4">
    <location>
        <begin position="14"/>
        <end position="117"/>
    </location>
</feature>
<dbReference type="CDD" id="cd00038">
    <property type="entry name" value="CAP_ED"/>
    <property type="match status" value="1"/>
</dbReference>
<accession>A0ABU2Y5B6</accession>
<dbReference type="Pfam" id="PF13545">
    <property type="entry name" value="HTH_Crp_2"/>
    <property type="match status" value="1"/>
</dbReference>
<gene>
    <name evidence="6" type="ORF">RM519_06490</name>
</gene>
<dbReference type="RefSeq" id="WP_311592840.1">
    <property type="nucleotide sequence ID" value="NZ_JAVRHV010000002.1"/>
</dbReference>
<sequence>MANCQQCITRQFNALQKLSKSQLKTISDTKTQTVFEKGDVVFEEGANLNGIYCVSAGSCKLSKLSSNGKDQIVRFVREGELLGYRSVIGEEPAGLTVTALEEMQACFISKEEVFEMLKTNPNFSLDIFKTACHDLQMANTALTNMAQKSVRERLANTLLFLKKIFGLDVDDNINVQLSREEIANVIGTATESAIRLLSEFKKEELIVLKGKKIKILDYKGLERIGLGF</sequence>
<dbReference type="InterPro" id="IPR014710">
    <property type="entry name" value="RmlC-like_jellyroll"/>
</dbReference>
<dbReference type="InterPro" id="IPR012318">
    <property type="entry name" value="HTH_CRP"/>
</dbReference>
<dbReference type="Proteomes" id="UP001252186">
    <property type="component" value="Unassembled WGS sequence"/>
</dbReference>
<dbReference type="CDD" id="cd00092">
    <property type="entry name" value="HTH_CRP"/>
    <property type="match status" value="1"/>
</dbReference>
<evidence type="ECO:0000313" key="6">
    <source>
        <dbReference type="EMBL" id="MDT0552887.1"/>
    </source>
</evidence>
<organism evidence="6 7">
    <name type="scientific">Urechidicola vernalis</name>
    <dbReference type="NCBI Taxonomy" id="3075600"/>
    <lineage>
        <taxon>Bacteria</taxon>
        <taxon>Pseudomonadati</taxon>
        <taxon>Bacteroidota</taxon>
        <taxon>Flavobacteriia</taxon>
        <taxon>Flavobacteriales</taxon>
        <taxon>Flavobacteriaceae</taxon>
        <taxon>Urechidicola</taxon>
    </lineage>
</organism>
<dbReference type="EMBL" id="JAVRHV010000002">
    <property type="protein sequence ID" value="MDT0552887.1"/>
    <property type="molecule type" value="Genomic_DNA"/>
</dbReference>
<reference evidence="6 7" key="1">
    <citation type="submission" date="2023-09" db="EMBL/GenBank/DDBJ databases">
        <authorList>
            <person name="Rey-Velasco X."/>
        </authorList>
    </citation>
    <scope>NUCLEOTIDE SEQUENCE [LARGE SCALE GENOMIC DNA]</scope>
    <source>
        <strain evidence="6 7">P050</strain>
    </source>
</reference>
<evidence type="ECO:0000259" key="5">
    <source>
        <dbReference type="PROSITE" id="PS51063"/>
    </source>
</evidence>
<dbReference type="InterPro" id="IPR036388">
    <property type="entry name" value="WH-like_DNA-bd_sf"/>
</dbReference>
<comment type="caution">
    <text evidence="6">The sequence shown here is derived from an EMBL/GenBank/DDBJ whole genome shotgun (WGS) entry which is preliminary data.</text>
</comment>
<evidence type="ECO:0000313" key="7">
    <source>
        <dbReference type="Proteomes" id="UP001252186"/>
    </source>
</evidence>
<dbReference type="SMART" id="SM00419">
    <property type="entry name" value="HTH_CRP"/>
    <property type="match status" value="1"/>
</dbReference>
<dbReference type="PANTHER" id="PTHR24567:SF26">
    <property type="entry name" value="REGULATORY PROTEIN YEIL"/>
    <property type="match status" value="1"/>
</dbReference>
<keyword evidence="1" id="KW-0805">Transcription regulation</keyword>
<protein>
    <submittedName>
        <fullName evidence="6">Crp/Fnr family transcriptional regulator</fullName>
    </submittedName>
</protein>
<dbReference type="SUPFAM" id="SSF51206">
    <property type="entry name" value="cAMP-binding domain-like"/>
    <property type="match status" value="1"/>
</dbReference>
<dbReference type="InterPro" id="IPR018490">
    <property type="entry name" value="cNMP-bd_dom_sf"/>
</dbReference>
<evidence type="ECO:0000256" key="3">
    <source>
        <dbReference type="ARBA" id="ARBA00023163"/>
    </source>
</evidence>
<keyword evidence="2" id="KW-0238">DNA-binding</keyword>
<dbReference type="InterPro" id="IPR050397">
    <property type="entry name" value="Env_Response_Regulators"/>
</dbReference>
<dbReference type="SMART" id="SM00100">
    <property type="entry name" value="cNMP"/>
    <property type="match status" value="1"/>
</dbReference>
<feature type="domain" description="HTH crp-type" evidence="5">
    <location>
        <begin position="148"/>
        <end position="219"/>
    </location>
</feature>
<evidence type="ECO:0000256" key="2">
    <source>
        <dbReference type="ARBA" id="ARBA00023125"/>
    </source>
</evidence>
<dbReference type="InterPro" id="IPR036390">
    <property type="entry name" value="WH_DNA-bd_sf"/>
</dbReference>